<organism evidence="1">
    <name type="scientific">marine sediment metagenome</name>
    <dbReference type="NCBI Taxonomy" id="412755"/>
    <lineage>
        <taxon>unclassified sequences</taxon>
        <taxon>metagenomes</taxon>
        <taxon>ecological metagenomes</taxon>
    </lineage>
</organism>
<comment type="caution">
    <text evidence="1">The sequence shown here is derived from an EMBL/GenBank/DDBJ whole genome shotgun (WGS) entry which is preliminary data.</text>
</comment>
<name>A0A0F9EBJ3_9ZZZZ</name>
<protein>
    <submittedName>
        <fullName evidence="1">Uncharacterized protein</fullName>
    </submittedName>
</protein>
<evidence type="ECO:0000313" key="1">
    <source>
        <dbReference type="EMBL" id="KKL63596.1"/>
    </source>
</evidence>
<proteinExistence type="predicted"/>
<accession>A0A0F9EBJ3</accession>
<gene>
    <name evidence="1" type="ORF">LCGC14_2173480</name>
</gene>
<reference evidence="1" key="1">
    <citation type="journal article" date="2015" name="Nature">
        <title>Complex archaea that bridge the gap between prokaryotes and eukaryotes.</title>
        <authorList>
            <person name="Spang A."/>
            <person name="Saw J.H."/>
            <person name="Jorgensen S.L."/>
            <person name="Zaremba-Niedzwiedzka K."/>
            <person name="Martijn J."/>
            <person name="Lind A.E."/>
            <person name="van Eijk R."/>
            <person name="Schleper C."/>
            <person name="Guy L."/>
            <person name="Ettema T.J."/>
        </authorList>
    </citation>
    <scope>NUCLEOTIDE SEQUENCE</scope>
</reference>
<dbReference type="EMBL" id="LAZR01028111">
    <property type="protein sequence ID" value="KKL63596.1"/>
    <property type="molecule type" value="Genomic_DNA"/>
</dbReference>
<dbReference type="AlphaFoldDB" id="A0A0F9EBJ3"/>
<feature type="non-terminal residue" evidence="1">
    <location>
        <position position="1"/>
    </location>
</feature>
<sequence>ERRIVVIADPHPDHQIIGIAHEQRVAIVLRGAGLAEIRSGQHRRAARALIGLHRFFRCRR</sequence>